<keyword evidence="4" id="KW-1185">Reference proteome</keyword>
<dbReference type="Gene3D" id="1.50.10.10">
    <property type="match status" value="1"/>
</dbReference>
<dbReference type="SUPFAM" id="SSF48208">
    <property type="entry name" value="Six-hairpin glycosidases"/>
    <property type="match status" value="1"/>
</dbReference>
<dbReference type="GO" id="GO:0016787">
    <property type="term" value="F:hydrolase activity"/>
    <property type="evidence" value="ECO:0007669"/>
    <property type="project" value="UniProtKB-KW"/>
</dbReference>
<dbReference type="Pfam" id="PF00723">
    <property type="entry name" value="Glyco_hydro_15"/>
    <property type="match status" value="1"/>
</dbReference>
<reference evidence="4" key="1">
    <citation type="journal article" date="2019" name="Int. J. Syst. Evol. Microbiol.">
        <title>The Global Catalogue of Microorganisms (GCM) 10K type strain sequencing project: providing services to taxonomists for standard genome sequencing and annotation.</title>
        <authorList>
            <consortium name="The Broad Institute Genomics Platform"/>
            <consortium name="The Broad Institute Genome Sequencing Center for Infectious Disease"/>
            <person name="Wu L."/>
            <person name="Ma J."/>
        </authorList>
    </citation>
    <scope>NUCLEOTIDE SEQUENCE [LARGE SCALE GENOMIC DNA]</scope>
    <source>
        <strain evidence="4">JCM 18472</strain>
    </source>
</reference>
<feature type="domain" description="GH15-like" evidence="1">
    <location>
        <begin position="235"/>
        <end position="598"/>
    </location>
</feature>
<name>A0ABP9RIB2_9GAMM</name>
<evidence type="ECO:0000313" key="3">
    <source>
        <dbReference type="EMBL" id="GAA5177935.1"/>
    </source>
</evidence>
<dbReference type="InterPro" id="IPR045582">
    <property type="entry name" value="Trehalase-like_N"/>
</dbReference>
<dbReference type="PANTHER" id="PTHR31616">
    <property type="entry name" value="TREHALASE"/>
    <property type="match status" value="1"/>
</dbReference>
<dbReference type="Proteomes" id="UP001500074">
    <property type="component" value="Unassembled WGS sequence"/>
</dbReference>
<evidence type="ECO:0000313" key="4">
    <source>
        <dbReference type="Proteomes" id="UP001500074"/>
    </source>
</evidence>
<protein>
    <submittedName>
        <fullName evidence="3">Glycoside hydrolase family 15 protein</fullName>
    </submittedName>
</protein>
<proteinExistence type="predicted"/>
<comment type="caution">
    <text evidence="3">The sequence shown here is derived from an EMBL/GenBank/DDBJ whole genome shotgun (WGS) entry which is preliminary data.</text>
</comment>
<sequence>MAGKPDNARPLTPSQDTEQNTLELGLIGNCQIGALIDSRARIVWCCLPRFDADPFFSRLMDTQDRGYFSIELQDLADTRQYYQRNTAILCTELTDKYGGRIRINDFCPRFRQFGRAFRPVALVRRVEHLEGTPVIRVKLRPTSEYGAHTPHTTHGSHHIRYIGRNRVTRLTTDASITYVLQESPIVLDGELNFLLGPDESVTESVTTMCQRFHSETATYWQEWVRGLAIPFDWQNAVIRAATTLKLSTFEDTGAVIAAMTTSVPEAADSQRNWDYRYCWLRDAYFVVHALNRLGATATMENYLNYIINLVVGAAEHELQPLYGIGGEARLEEYDVPGLAGYRGMGPVRTGNAAYGQVQHDVYGAVVLAANQAFFDERLARPGDEALFRRLTLLGEQAARLFDKPDAGIWEYRGRARVHTYSSIMCWAACDRLARIAGQLELREDSTRWRQQADRMHEVICHEAWSESRQAFTESFGGDTMDASLLLMHELDFLRADDPRFASTVRAIEAELRRGDHLFRYAAADDFGRPENAFNICTFWYIDALWAIGRQDEARRLFENMLACRNPQGLLSEDLDTANHELWGNFPQTYSMVGLINSALHLSRSWEEAV</sequence>
<organism evidence="3 4">
    <name type="scientific">Modicisalibacter zincidurans</name>
    <dbReference type="NCBI Taxonomy" id="1178777"/>
    <lineage>
        <taxon>Bacteria</taxon>
        <taxon>Pseudomonadati</taxon>
        <taxon>Pseudomonadota</taxon>
        <taxon>Gammaproteobacteria</taxon>
        <taxon>Oceanospirillales</taxon>
        <taxon>Halomonadaceae</taxon>
        <taxon>Modicisalibacter</taxon>
    </lineage>
</organism>
<accession>A0ABP9RIB2</accession>
<dbReference type="InterPro" id="IPR011613">
    <property type="entry name" value="GH15-like"/>
</dbReference>
<feature type="domain" description="Trehalase-like N-terminal" evidence="2">
    <location>
        <begin position="24"/>
        <end position="167"/>
    </location>
</feature>
<evidence type="ECO:0000259" key="2">
    <source>
        <dbReference type="Pfam" id="PF19291"/>
    </source>
</evidence>
<dbReference type="InterPro" id="IPR012341">
    <property type="entry name" value="6hp_glycosidase-like_sf"/>
</dbReference>
<keyword evidence="3" id="KW-0378">Hydrolase</keyword>
<dbReference type="EMBL" id="BAABKI010000027">
    <property type="protein sequence ID" value="GAA5177935.1"/>
    <property type="molecule type" value="Genomic_DNA"/>
</dbReference>
<evidence type="ECO:0000259" key="1">
    <source>
        <dbReference type="Pfam" id="PF00723"/>
    </source>
</evidence>
<dbReference type="InterPro" id="IPR008928">
    <property type="entry name" value="6-hairpin_glycosidase_sf"/>
</dbReference>
<dbReference type="RefSeq" id="WP_051907572.1">
    <property type="nucleotide sequence ID" value="NZ_BAABKI010000027.1"/>
</dbReference>
<dbReference type="PANTHER" id="PTHR31616:SF0">
    <property type="entry name" value="GLUCAN 1,4-ALPHA-GLUCOSIDASE"/>
    <property type="match status" value="1"/>
</dbReference>
<dbReference type="Pfam" id="PF19291">
    <property type="entry name" value="TREH_N"/>
    <property type="match status" value="1"/>
</dbReference>
<gene>
    <name evidence="3" type="ORF">GCM10023342_27170</name>
</gene>